<keyword evidence="1" id="KW-0472">Membrane</keyword>
<keyword evidence="1" id="KW-0812">Transmembrane</keyword>
<evidence type="ECO:0008006" key="3">
    <source>
        <dbReference type="Google" id="ProtNLM"/>
    </source>
</evidence>
<feature type="non-terminal residue" evidence="2">
    <location>
        <position position="69"/>
    </location>
</feature>
<gene>
    <name evidence="2" type="ORF">METZ01_LOCUS254565</name>
</gene>
<keyword evidence="1" id="KW-1133">Transmembrane helix</keyword>
<dbReference type="InterPro" id="IPR005133">
    <property type="entry name" value="PhaG_MnhG_YufB"/>
</dbReference>
<reference evidence="2" key="1">
    <citation type="submission" date="2018-05" db="EMBL/GenBank/DDBJ databases">
        <authorList>
            <person name="Lanie J.A."/>
            <person name="Ng W.-L."/>
            <person name="Kazmierczak K.M."/>
            <person name="Andrzejewski T.M."/>
            <person name="Davidsen T.M."/>
            <person name="Wayne K.J."/>
            <person name="Tettelin H."/>
            <person name="Glass J.I."/>
            <person name="Rusch D."/>
            <person name="Podicherti R."/>
            <person name="Tsui H.-C.T."/>
            <person name="Winkler M.E."/>
        </authorList>
    </citation>
    <scope>NUCLEOTIDE SEQUENCE</scope>
</reference>
<accession>A0A382ISU8</accession>
<sequence>MAVLRDGITVTFLVVGLGFMLVGVCGIVRLPDAYQRLHASSKCTTLGLLGLLVGAAVHIGTPESIVKAA</sequence>
<dbReference type="AlphaFoldDB" id="A0A382ISU8"/>
<dbReference type="Pfam" id="PF03334">
    <property type="entry name" value="PhaG_MnhG_YufB"/>
    <property type="match status" value="1"/>
</dbReference>
<organism evidence="2">
    <name type="scientific">marine metagenome</name>
    <dbReference type="NCBI Taxonomy" id="408172"/>
    <lineage>
        <taxon>unclassified sequences</taxon>
        <taxon>metagenomes</taxon>
        <taxon>ecological metagenomes</taxon>
    </lineage>
</organism>
<dbReference type="EMBL" id="UINC01068817">
    <property type="protein sequence ID" value="SVC01711.1"/>
    <property type="molecule type" value="Genomic_DNA"/>
</dbReference>
<protein>
    <recommendedName>
        <fullName evidence="3">Na+/H+ antiporter subunit G</fullName>
    </recommendedName>
</protein>
<dbReference type="PANTHER" id="PTHR34703">
    <property type="entry name" value="ANTIPORTER SUBUNIT MNHG2-RELATED"/>
    <property type="match status" value="1"/>
</dbReference>
<feature type="transmembrane region" description="Helical" evidence="1">
    <location>
        <begin position="43"/>
        <end position="61"/>
    </location>
</feature>
<feature type="transmembrane region" description="Helical" evidence="1">
    <location>
        <begin position="12"/>
        <end position="31"/>
    </location>
</feature>
<dbReference type="PANTHER" id="PTHR34703:SF1">
    <property type="entry name" value="ANTIPORTER SUBUNIT MNHG2-RELATED"/>
    <property type="match status" value="1"/>
</dbReference>
<evidence type="ECO:0000313" key="2">
    <source>
        <dbReference type="EMBL" id="SVC01711.1"/>
    </source>
</evidence>
<name>A0A382ISU8_9ZZZZ</name>
<dbReference type="GO" id="GO:0015385">
    <property type="term" value="F:sodium:proton antiporter activity"/>
    <property type="evidence" value="ECO:0007669"/>
    <property type="project" value="TreeGrafter"/>
</dbReference>
<evidence type="ECO:0000256" key="1">
    <source>
        <dbReference type="SAM" id="Phobius"/>
    </source>
</evidence>
<proteinExistence type="predicted"/>